<evidence type="ECO:0000313" key="2">
    <source>
        <dbReference type="Proteomes" id="UP000596074"/>
    </source>
</evidence>
<dbReference type="SUPFAM" id="SSF47240">
    <property type="entry name" value="Ferritin-like"/>
    <property type="match status" value="1"/>
</dbReference>
<dbReference type="InterPro" id="IPR010386">
    <property type="entry name" value="tRNA-Hydrxlase_MiaE"/>
</dbReference>
<sequence length="203" mass="23298">MDAVLQEINEFLGCPTPDAWIQEALNNQETLLIDHANCEKKAATTAMNLLYKHIDRDDLLKKMSQLAREELLHFEQVVAIMKERGITYRHVSSSRYAAALRDEVRKGVAEELIDVLIIGAFIEARSCERFARLAPFLDDKLAKFYRSLLRSEGRHYQDYLSLAAQYSRTPITERIAEFRALERSLIESPDPEFRFHSGIPVAA</sequence>
<dbReference type="PANTHER" id="PTHR42637:SF1">
    <property type="entry name" value="TRNA 2-(METHYLSULFANYL)-N(6)-ISOPENTENYLADENOSINE(37) HYDROXYLASE"/>
    <property type="match status" value="1"/>
</dbReference>
<dbReference type="Pfam" id="PF06175">
    <property type="entry name" value="MiaE"/>
    <property type="match status" value="1"/>
</dbReference>
<dbReference type="GO" id="GO:0006400">
    <property type="term" value="P:tRNA modification"/>
    <property type="evidence" value="ECO:0007669"/>
    <property type="project" value="InterPro"/>
</dbReference>
<dbReference type="KEGG" id="vcw:GJQ55_07035"/>
<dbReference type="InterPro" id="IPR009078">
    <property type="entry name" value="Ferritin-like_SF"/>
</dbReference>
<proteinExistence type="predicted"/>
<keyword evidence="2" id="KW-1185">Reference proteome</keyword>
<protein>
    <submittedName>
        <fullName evidence="1">tRNA-(Ms[2]io[6]A)-hydroxylase</fullName>
    </submittedName>
</protein>
<dbReference type="Proteomes" id="UP000596074">
    <property type="component" value="Chromosome"/>
</dbReference>
<organism evidence="1 2">
    <name type="scientific">Venatoribacter cucullus</name>
    <dbReference type="NCBI Taxonomy" id="2661630"/>
    <lineage>
        <taxon>Bacteria</taxon>
        <taxon>Pseudomonadati</taxon>
        <taxon>Pseudomonadota</taxon>
        <taxon>Gammaproteobacteria</taxon>
        <taxon>Oceanospirillales</taxon>
        <taxon>Oceanospirillaceae</taxon>
        <taxon>Venatoribacter</taxon>
    </lineage>
</organism>
<dbReference type="PIRSF" id="PIRSF020736">
    <property type="entry name" value="MiaE"/>
    <property type="match status" value="1"/>
</dbReference>
<gene>
    <name evidence="1" type="ORF">GJQ55_07035</name>
</gene>
<dbReference type="PANTHER" id="PTHR42637">
    <property type="entry name" value="TRNA-(MS[2]IO[6]A)-HYDROXYLASE"/>
    <property type="match status" value="1"/>
</dbReference>
<dbReference type="Gene3D" id="1.20.1260.10">
    <property type="match status" value="1"/>
</dbReference>
<name>A0A9X7YP47_9GAMM</name>
<dbReference type="CDD" id="cd07910">
    <property type="entry name" value="MiaE"/>
    <property type="match status" value="1"/>
</dbReference>
<dbReference type="InterPro" id="IPR012347">
    <property type="entry name" value="Ferritin-like"/>
</dbReference>
<accession>A0A9X7YP47</accession>
<reference evidence="1 2" key="1">
    <citation type="submission" date="2019-11" db="EMBL/GenBank/DDBJ databases">
        <title>Venatorbacter sp. nov. a predator of Campylobacter and other Gram-negative bacteria.</title>
        <authorList>
            <person name="Saeedi A."/>
            <person name="Cummings N.J."/>
            <person name="Connerton I.F."/>
            <person name="Connerton P.L."/>
        </authorList>
    </citation>
    <scope>NUCLEOTIDE SEQUENCE [LARGE SCALE GENOMIC DNA]</scope>
    <source>
        <strain evidence="1">XL5</strain>
    </source>
</reference>
<dbReference type="EMBL" id="CP046056">
    <property type="protein sequence ID" value="QQD25455.1"/>
    <property type="molecule type" value="Genomic_DNA"/>
</dbReference>
<dbReference type="GO" id="GO:0045301">
    <property type="term" value="F:tRNA 2-(methylsulfanyl)-N(6)-isopentenyladenosine(37) hydroxylase activity"/>
    <property type="evidence" value="ECO:0007669"/>
    <property type="project" value="InterPro"/>
</dbReference>
<evidence type="ECO:0000313" key="1">
    <source>
        <dbReference type="EMBL" id="QQD25455.1"/>
    </source>
</evidence>
<dbReference type="AlphaFoldDB" id="A0A9X7YP47"/>